<organism evidence="4 5">
    <name type="scientific">Acetobacter pomorum</name>
    <dbReference type="NCBI Taxonomy" id="65959"/>
    <lineage>
        <taxon>Bacteria</taxon>
        <taxon>Pseudomonadati</taxon>
        <taxon>Pseudomonadota</taxon>
        <taxon>Alphaproteobacteria</taxon>
        <taxon>Acetobacterales</taxon>
        <taxon>Acetobacteraceae</taxon>
        <taxon>Acetobacter</taxon>
    </lineage>
</organism>
<accession>A0AAN1PGJ0</accession>
<dbReference type="PANTHER" id="PTHR30055">
    <property type="entry name" value="HTH-TYPE TRANSCRIPTIONAL REGULATOR RUTR"/>
    <property type="match status" value="1"/>
</dbReference>
<evidence type="ECO:0000256" key="1">
    <source>
        <dbReference type="ARBA" id="ARBA00023125"/>
    </source>
</evidence>
<dbReference type="RefSeq" id="WP_089179452.1">
    <property type="nucleotide sequence ID" value="NZ_CP023189.1"/>
</dbReference>
<evidence type="ECO:0000313" key="4">
    <source>
        <dbReference type="EMBL" id="AXM99741.1"/>
    </source>
</evidence>
<dbReference type="InterPro" id="IPR001647">
    <property type="entry name" value="HTH_TetR"/>
</dbReference>
<proteinExistence type="predicted"/>
<keyword evidence="1 2" id="KW-0238">DNA-binding</keyword>
<evidence type="ECO:0000259" key="3">
    <source>
        <dbReference type="PROSITE" id="PS50977"/>
    </source>
</evidence>
<dbReference type="GO" id="GO:0000976">
    <property type="term" value="F:transcription cis-regulatory region binding"/>
    <property type="evidence" value="ECO:0007669"/>
    <property type="project" value="TreeGrafter"/>
</dbReference>
<dbReference type="Gene3D" id="1.10.357.10">
    <property type="entry name" value="Tetracycline Repressor, domain 2"/>
    <property type="match status" value="1"/>
</dbReference>
<evidence type="ECO:0000256" key="2">
    <source>
        <dbReference type="PROSITE-ProRule" id="PRU00335"/>
    </source>
</evidence>
<dbReference type="GO" id="GO:0003700">
    <property type="term" value="F:DNA-binding transcription factor activity"/>
    <property type="evidence" value="ECO:0007669"/>
    <property type="project" value="TreeGrafter"/>
</dbReference>
<protein>
    <submittedName>
        <fullName evidence="4">TetR/AcrR family transcriptional regulator</fullName>
    </submittedName>
</protein>
<dbReference type="SUPFAM" id="SSF46689">
    <property type="entry name" value="Homeodomain-like"/>
    <property type="match status" value="1"/>
</dbReference>
<feature type="domain" description="HTH tetR-type" evidence="3">
    <location>
        <begin position="44"/>
        <end position="102"/>
    </location>
</feature>
<name>A0AAN1PGJ0_9PROT</name>
<dbReference type="PANTHER" id="PTHR30055:SF226">
    <property type="entry name" value="HTH-TYPE TRANSCRIPTIONAL REGULATOR PKSA"/>
    <property type="match status" value="1"/>
</dbReference>
<dbReference type="InterPro" id="IPR050109">
    <property type="entry name" value="HTH-type_TetR-like_transc_reg"/>
</dbReference>
<sequence length="232" mass="25684">MITPQTRLDADNNPSLYAGVTRIFTEDTDLTLAPRKWPRQARSRATVDAILEATALLLEEGKSCSTNAIAERAGVGIATLYQYFQGRNEVIAALSRQVRERLVHTVASALVTACRQSLRDGLRSLILAAVQADRKHPLFAVRLDEIEAKLPLETDHHRIMTELCAVVTTFLEHHNVALGRKAQALANDLCVIAGALIDVTRQRTTVIEADQLDRIIGQLMAVIQAEKKLMRE</sequence>
<evidence type="ECO:0000313" key="5">
    <source>
        <dbReference type="Proteomes" id="UP000256572"/>
    </source>
</evidence>
<gene>
    <name evidence="4" type="ORF">CJF59_03640</name>
</gene>
<dbReference type="Proteomes" id="UP000256572">
    <property type="component" value="Chromosome"/>
</dbReference>
<dbReference type="AlphaFoldDB" id="A0AAN1PGJ0"/>
<dbReference type="InterPro" id="IPR009057">
    <property type="entry name" value="Homeodomain-like_sf"/>
</dbReference>
<dbReference type="Pfam" id="PF00440">
    <property type="entry name" value="TetR_N"/>
    <property type="match status" value="1"/>
</dbReference>
<reference evidence="4 5" key="1">
    <citation type="submission" date="2017-09" db="EMBL/GenBank/DDBJ databases">
        <authorList>
            <person name="Kim K.H."/>
            <person name="Chun B.H."/>
            <person name="Han G.S."/>
            <person name="Hyun S.G."/>
            <person name="Jeon C.O."/>
        </authorList>
    </citation>
    <scope>NUCLEOTIDE SEQUENCE [LARGE SCALE GENOMIC DNA]</scope>
    <source>
        <strain evidence="4 5">SH</strain>
    </source>
</reference>
<dbReference type="EMBL" id="CP023189">
    <property type="protein sequence ID" value="AXM99741.1"/>
    <property type="molecule type" value="Genomic_DNA"/>
</dbReference>
<reference evidence="4 5" key="2">
    <citation type="submission" date="2018-08" db="EMBL/GenBank/DDBJ databases">
        <title>Acetobacter oryzifermentans sp. nov., isolated from Korea traditional vinegar and reclassification of Acetobacter pasteurianus subsp. ascendens (Henneberg 1898) as Acetobacter ascendens comb. nov.</title>
        <authorList>
            <person name="Cho G.Y."/>
            <person name="Lee S.H."/>
        </authorList>
    </citation>
    <scope>NUCLEOTIDE SEQUENCE [LARGE SCALE GENOMIC DNA]</scope>
    <source>
        <strain evidence="4 5">SH</strain>
    </source>
</reference>
<feature type="DNA-binding region" description="H-T-H motif" evidence="2">
    <location>
        <begin position="65"/>
        <end position="84"/>
    </location>
</feature>
<dbReference type="PROSITE" id="PS50977">
    <property type="entry name" value="HTH_TETR_2"/>
    <property type="match status" value="1"/>
</dbReference>